<reference evidence="1" key="1">
    <citation type="journal article" date="2021" name="Microb. Physiol.">
        <title>Proteogenomic Insights into the Physiology of Marine, Sulfate-Reducing, Filamentous Desulfonema limicola and Desulfonema magnum.</title>
        <authorList>
            <person name="Schnaars V."/>
            <person name="Wohlbrand L."/>
            <person name="Scheve S."/>
            <person name="Hinrichs C."/>
            <person name="Reinhardt R."/>
            <person name="Rabus R."/>
        </authorList>
    </citation>
    <scope>NUCLEOTIDE SEQUENCE</scope>
    <source>
        <strain evidence="1">4be13</strain>
    </source>
</reference>
<evidence type="ECO:0000313" key="2">
    <source>
        <dbReference type="Proteomes" id="UP000663722"/>
    </source>
</evidence>
<organism evidence="1 2">
    <name type="scientific">Desulfonema magnum</name>
    <dbReference type="NCBI Taxonomy" id="45655"/>
    <lineage>
        <taxon>Bacteria</taxon>
        <taxon>Pseudomonadati</taxon>
        <taxon>Thermodesulfobacteriota</taxon>
        <taxon>Desulfobacteria</taxon>
        <taxon>Desulfobacterales</taxon>
        <taxon>Desulfococcaceae</taxon>
        <taxon>Desulfonema</taxon>
    </lineage>
</organism>
<dbReference type="AlphaFoldDB" id="A0A975GNF0"/>
<sequence>MIYYKYAAPAGLGGAGKPAAANKYLTISFRYLPGEETRLFYRKDPRTVTEKPGFLRSSQKKRYIKNF</sequence>
<dbReference type="KEGG" id="dmm:dnm_037380"/>
<evidence type="ECO:0000313" key="1">
    <source>
        <dbReference type="EMBL" id="QTA87704.1"/>
    </source>
</evidence>
<keyword evidence="2" id="KW-1185">Reference proteome</keyword>
<dbReference type="EMBL" id="CP061800">
    <property type="protein sequence ID" value="QTA87704.1"/>
    <property type="molecule type" value="Genomic_DNA"/>
</dbReference>
<accession>A0A975GNF0</accession>
<dbReference type="Proteomes" id="UP000663722">
    <property type="component" value="Chromosome"/>
</dbReference>
<protein>
    <submittedName>
        <fullName evidence="1">Uncharacterized protein</fullName>
    </submittedName>
</protein>
<name>A0A975GNF0_9BACT</name>
<proteinExistence type="predicted"/>
<gene>
    <name evidence="1" type="ORF">dnm_037380</name>
</gene>